<dbReference type="VEuPathDB" id="GiardiaDB:GMRT_10030"/>
<keyword evidence="2 4" id="KW-0833">Ubl conjugation pathway</keyword>
<dbReference type="GO" id="GO:0045116">
    <property type="term" value="P:protein neddylation"/>
    <property type="evidence" value="ECO:0007669"/>
    <property type="project" value="UniProtKB-UniRule"/>
</dbReference>
<gene>
    <name evidence="6" type="ORF">GMRT_10030</name>
</gene>
<evidence type="ECO:0000313" key="6">
    <source>
        <dbReference type="EMBL" id="TNJ28052.1"/>
    </source>
</evidence>
<dbReference type="PANTHER" id="PTHR10953">
    <property type="entry name" value="UBIQUITIN-ACTIVATING ENZYME E1"/>
    <property type="match status" value="1"/>
</dbReference>
<dbReference type="InterPro" id="IPR000594">
    <property type="entry name" value="ThiF_NAD_FAD-bd"/>
</dbReference>
<comment type="similarity">
    <text evidence="4">Belongs to the ubiquitin-activating E1 family. UBA3 subfamily.</text>
</comment>
<evidence type="ECO:0000256" key="3">
    <source>
        <dbReference type="ARBA" id="ARBA00022840"/>
    </source>
</evidence>
<dbReference type="Pfam" id="PF00899">
    <property type="entry name" value="ThiF"/>
    <property type="match status" value="1"/>
</dbReference>
<evidence type="ECO:0000313" key="7">
    <source>
        <dbReference type="Proteomes" id="UP000315496"/>
    </source>
</evidence>
<comment type="caution">
    <text evidence="6">The sequence shown here is derived from an EMBL/GenBank/DDBJ whole genome shotgun (WGS) entry which is preliminary data.</text>
</comment>
<evidence type="ECO:0000256" key="1">
    <source>
        <dbReference type="ARBA" id="ARBA00022741"/>
    </source>
</evidence>
<evidence type="ECO:0000256" key="4">
    <source>
        <dbReference type="RuleBase" id="RU368009"/>
    </source>
</evidence>
<dbReference type="Gene3D" id="3.40.50.720">
    <property type="entry name" value="NAD(P)-binding Rossmann-like Domain"/>
    <property type="match status" value="1"/>
</dbReference>
<comment type="function">
    <text evidence="4">Catalytic subunit of the dimeric E1 enzyme, which activates NEDD8.</text>
</comment>
<proteinExistence type="inferred from homology"/>
<evidence type="ECO:0000256" key="2">
    <source>
        <dbReference type="ARBA" id="ARBA00022786"/>
    </source>
</evidence>
<dbReference type="OrthoDB" id="10255449at2759"/>
<keyword evidence="3 4" id="KW-0067">ATP-binding</keyword>
<reference evidence="6 7" key="1">
    <citation type="submission" date="2019-05" db="EMBL/GenBank/DDBJ databases">
        <title>The compact genome of Giardia muris reveals important steps in the evolution of intestinal protozoan parasites.</title>
        <authorList>
            <person name="Xu F."/>
            <person name="Jimenez-Gonzalez A."/>
            <person name="Einarsson E."/>
            <person name="Astvaldsson A."/>
            <person name="Peirasmaki D."/>
            <person name="Eckmann L."/>
            <person name="Andersson J.O."/>
            <person name="Svard S.G."/>
            <person name="Jerlstrom-Hultqvist J."/>
        </authorList>
    </citation>
    <scope>NUCLEOTIDE SEQUENCE [LARGE SCALE GENOMIC DNA]</scope>
    <source>
        <strain evidence="6 7">Roberts-Thomson</strain>
    </source>
</reference>
<dbReference type="PANTHER" id="PTHR10953:SF6">
    <property type="entry name" value="NEDD8-ACTIVATING ENZYME E1 CATALYTIC SUBUNIT"/>
    <property type="match status" value="1"/>
</dbReference>
<comment type="catalytic activity">
    <reaction evidence="4">
        <text>ATP + [NEDD8 protein] + [E1 NEDD8-activating enzyme]-L-cysteine = AMP + diphosphate + [E1 NEDD8-activating enzyme]-S-[NEDD8 protein]-yl-L-cysteine.</text>
        <dbReference type="EC" id="6.2.1.64"/>
    </reaction>
</comment>
<evidence type="ECO:0000259" key="5">
    <source>
        <dbReference type="Pfam" id="PF00899"/>
    </source>
</evidence>
<dbReference type="GO" id="GO:0005634">
    <property type="term" value="C:nucleus"/>
    <property type="evidence" value="ECO:0007669"/>
    <property type="project" value="TreeGrafter"/>
</dbReference>
<protein>
    <recommendedName>
        <fullName evidence="4">NEDD8-activating enzyme E1 catalytic subunit</fullName>
        <ecNumber evidence="4">6.2.1.64</ecNumber>
    </recommendedName>
</protein>
<organism evidence="6 7">
    <name type="scientific">Giardia muris</name>
    <dbReference type="NCBI Taxonomy" id="5742"/>
    <lineage>
        <taxon>Eukaryota</taxon>
        <taxon>Metamonada</taxon>
        <taxon>Diplomonadida</taxon>
        <taxon>Hexamitidae</taxon>
        <taxon>Giardiinae</taxon>
        <taxon>Giardia</taxon>
    </lineage>
</organism>
<dbReference type="InterPro" id="IPR045886">
    <property type="entry name" value="ThiF/MoeB/HesA"/>
</dbReference>
<dbReference type="GO" id="GO:0019781">
    <property type="term" value="F:NEDD8 activating enzyme activity"/>
    <property type="evidence" value="ECO:0007669"/>
    <property type="project" value="UniProtKB-UniRule"/>
</dbReference>
<comment type="pathway">
    <text evidence="4">Protein modification; protein neddylation.</text>
</comment>
<dbReference type="GO" id="GO:0005524">
    <property type="term" value="F:ATP binding"/>
    <property type="evidence" value="ECO:0007669"/>
    <property type="project" value="UniProtKB-UniRule"/>
</dbReference>
<keyword evidence="1 4" id="KW-0547">Nucleotide-binding</keyword>
<keyword evidence="7" id="KW-1185">Reference proteome</keyword>
<keyword evidence="4" id="KW-0436">Ligase</keyword>
<dbReference type="SUPFAM" id="SSF69572">
    <property type="entry name" value="Activating enzymes of the ubiquitin-like proteins"/>
    <property type="match status" value="1"/>
</dbReference>
<dbReference type="InterPro" id="IPR035985">
    <property type="entry name" value="Ubiquitin-activating_enz"/>
</dbReference>
<dbReference type="AlphaFoldDB" id="A0A4Z1SQC5"/>
<dbReference type="EMBL" id="VDLU01000002">
    <property type="protein sequence ID" value="TNJ28052.1"/>
    <property type="molecule type" value="Genomic_DNA"/>
</dbReference>
<sequence length="479" mass="52582">MFVVGCGGIGCEVFKCLIGSGVREISLIDLDTIDLTNINRQFIFKKDDVGKSKAEMAAIYLRQHIPDARVTSYHESILQPRRFGPEFFKQFDVVINALDNFTARSYVARMCYLVNVPLVDAGTTGLAGSVALYKKTKKDGLNQEVECYNCYNHAQMTRETIPICTLKNGPRSPEDCIAYAVELLMRAFGLNPQSELIEYPSIDHDNLEESLHDFLVYTYSDAMKTCQKAQNIISPESLYPHDAQEPPSKTSGEDSWLGLKLIDLTTAVTCLYSAAKDFVSILASGTSFSTFDPSCKPMVLLVACLAKLHMHCFGIPDALTPLDVGSIAGSIVPAITFSNAAVAALAVKLALSHNKATDHQCFFFHKSVRCNPISDALRPSNPKCPVCSLPVLTLDLIELTLESAADALLKQGYSLETLIFEQDVWHAPDLSDETLGWGDEEAPKRTVTLYDGAVCIASMRIGSGSESHSKKFHVIITQK</sequence>
<dbReference type="FunFam" id="3.50.50.80:FF:000002">
    <property type="entry name" value="SUMO-activating enzyme subunit 2"/>
    <property type="match status" value="1"/>
</dbReference>
<feature type="domain" description="THIF-type NAD/FAD binding fold" evidence="5">
    <location>
        <begin position="2"/>
        <end position="369"/>
    </location>
</feature>
<dbReference type="EC" id="6.2.1.64" evidence="4"/>
<name>A0A4Z1SQC5_GIAMU</name>
<dbReference type="GO" id="GO:0005737">
    <property type="term" value="C:cytoplasm"/>
    <property type="evidence" value="ECO:0007669"/>
    <property type="project" value="TreeGrafter"/>
</dbReference>
<dbReference type="Proteomes" id="UP000315496">
    <property type="component" value="Chromosome 2"/>
</dbReference>
<accession>A0A4Z1SQC5</accession>